<dbReference type="PROSITE" id="PS51257">
    <property type="entry name" value="PROKAR_LIPOPROTEIN"/>
    <property type="match status" value="1"/>
</dbReference>
<gene>
    <name evidence="1" type="ORF">QO011_007918</name>
</gene>
<evidence type="ECO:0008006" key="3">
    <source>
        <dbReference type="Google" id="ProtNLM"/>
    </source>
</evidence>
<evidence type="ECO:0000313" key="2">
    <source>
        <dbReference type="Proteomes" id="UP001242480"/>
    </source>
</evidence>
<sequence>MPRPRVRAASRRLTAWAVCAAAALALAGCDLWLADRVAMLPRPASWQALPLRALVSESAVHAEAIEICTKARCGYDAVVAQFSAEGEAARHLEAVLAQPRRLTADLRRRQRNPKVPPAQAVVETFASGDWKGLQIRMSGGAGARQVYGVAAGRRDGGKLAVTIVVAAPGPGRALVGAVMR</sequence>
<organism evidence="1 2">
    <name type="scientific">Labrys wisconsinensis</name>
    <dbReference type="NCBI Taxonomy" id="425677"/>
    <lineage>
        <taxon>Bacteria</taxon>
        <taxon>Pseudomonadati</taxon>
        <taxon>Pseudomonadota</taxon>
        <taxon>Alphaproteobacteria</taxon>
        <taxon>Hyphomicrobiales</taxon>
        <taxon>Xanthobacteraceae</taxon>
        <taxon>Labrys</taxon>
    </lineage>
</organism>
<reference evidence="1 2" key="1">
    <citation type="submission" date="2023-07" db="EMBL/GenBank/DDBJ databases">
        <title>Genomic Encyclopedia of Type Strains, Phase IV (KMG-IV): sequencing the most valuable type-strain genomes for metagenomic binning, comparative biology and taxonomic classification.</title>
        <authorList>
            <person name="Goeker M."/>
        </authorList>
    </citation>
    <scope>NUCLEOTIDE SEQUENCE [LARGE SCALE GENOMIC DNA]</scope>
    <source>
        <strain evidence="1 2">DSM 19619</strain>
    </source>
</reference>
<dbReference type="Proteomes" id="UP001242480">
    <property type="component" value="Unassembled WGS sequence"/>
</dbReference>
<protein>
    <recommendedName>
        <fullName evidence="3">Transmembrane protein</fullName>
    </recommendedName>
</protein>
<name>A0ABU0JKR2_9HYPH</name>
<comment type="caution">
    <text evidence="1">The sequence shown here is derived from an EMBL/GenBank/DDBJ whole genome shotgun (WGS) entry which is preliminary data.</text>
</comment>
<dbReference type="EMBL" id="JAUSVX010000027">
    <property type="protein sequence ID" value="MDQ0474876.1"/>
    <property type="molecule type" value="Genomic_DNA"/>
</dbReference>
<dbReference type="RefSeq" id="WP_307285228.1">
    <property type="nucleotide sequence ID" value="NZ_JAUSVX010000027.1"/>
</dbReference>
<keyword evidence="2" id="KW-1185">Reference proteome</keyword>
<evidence type="ECO:0000313" key="1">
    <source>
        <dbReference type="EMBL" id="MDQ0474876.1"/>
    </source>
</evidence>
<accession>A0ABU0JKR2</accession>
<proteinExistence type="predicted"/>